<dbReference type="Gene3D" id="3.90.550.10">
    <property type="entry name" value="Spore Coat Polysaccharide Biosynthesis Protein SpsA, Chain A"/>
    <property type="match status" value="1"/>
</dbReference>
<name>A0A286GUK7_9PROT</name>
<dbReference type="InterPro" id="IPR029044">
    <property type="entry name" value="Nucleotide-diphossugar_trans"/>
</dbReference>
<evidence type="ECO:0000313" key="5">
    <source>
        <dbReference type="Proteomes" id="UP000219621"/>
    </source>
</evidence>
<accession>A0A286GUK7</accession>
<dbReference type="SUPFAM" id="SSF53448">
    <property type="entry name" value="Nucleotide-diphospho-sugar transferases"/>
    <property type="match status" value="1"/>
</dbReference>
<keyword evidence="2" id="KW-0328">Glycosyltransferase</keyword>
<dbReference type="GO" id="GO:0016757">
    <property type="term" value="F:glycosyltransferase activity"/>
    <property type="evidence" value="ECO:0007669"/>
    <property type="project" value="UniProtKB-KW"/>
</dbReference>
<evidence type="ECO:0000256" key="3">
    <source>
        <dbReference type="ARBA" id="ARBA00022679"/>
    </source>
</evidence>
<dbReference type="EMBL" id="OCNJ01000008">
    <property type="protein sequence ID" value="SOD98799.1"/>
    <property type="molecule type" value="Genomic_DNA"/>
</dbReference>
<dbReference type="OrthoDB" id="9783791at2"/>
<evidence type="ECO:0008006" key="6">
    <source>
        <dbReference type="Google" id="ProtNLM"/>
    </source>
</evidence>
<dbReference type="RefSeq" id="WP_097280494.1">
    <property type="nucleotide sequence ID" value="NZ_OCNJ01000008.1"/>
</dbReference>
<dbReference type="PANTHER" id="PTHR43179">
    <property type="entry name" value="RHAMNOSYLTRANSFERASE WBBL"/>
    <property type="match status" value="1"/>
</dbReference>
<gene>
    <name evidence="4" type="ORF">SAMN05421508_10888</name>
</gene>
<evidence type="ECO:0000313" key="4">
    <source>
        <dbReference type="EMBL" id="SOD98799.1"/>
    </source>
</evidence>
<dbReference type="CDD" id="cd04186">
    <property type="entry name" value="GT_2_like_c"/>
    <property type="match status" value="1"/>
</dbReference>
<sequence>MTGPAVEAAPLILDVSVVVFRPDETLLAATLRSLADAVGPDLPGPAVRLYLVDNGPDDNRALLDRAAAPVRAAGVTVDVLAGHGNVGYGRGHDLAIRRPDPAPYHLVLNPDVVIAPDALRQGIGYLDRHSTVAMVAPRVETPSGTFEPLCKRYPDVVTLALRGFAPAAVRRLFGRRLARYEMRDVLGPQTVDPVPGIVIASGCFMLMRSAAARAVGGFGDAYFLYFEDFDLSLRLAQAGGIVYLPAMRIVHHGGNTARKGAAHVRLFLRSAVTFFRRNGLRGPKGLRFPSGSTPPR</sequence>
<organism evidence="4 5">
    <name type="scientific">Caenispirillum bisanense</name>
    <dbReference type="NCBI Taxonomy" id="414052"/>
    <lineage>
        <taxon>Bacteria</taxon>
        <taxon>Pseudomonadati</taxon>
        <taxon>Pseudomonadota</taxon>
        <taxon>Alphaproteobacteria</taxon>
        <taxon>Rhodospirillales</taxon>
        <taxon>Novispirillaceae</taxon>
        <taxon>Caenispirillum</taxon>
    </lineage>
</organism>
<keyword evidence="3" id="KW-0808">Transferase</keyword>
<dbReference type="AlphaFoldDB" id="A0A286GUK7"/>
<dbReference type="Proteomes" id="UP000219621">
    <property type="component" value="Unassembled WGS sequence"/>
</dbReference>
<protein>
    <recommendedName>
        <fullName evidence="6">Glycosyltransferase 2-like domain-containing protein</fullName>
    </recommendedName>
</protein>
<keyword evidence="5" id="KW-1185">Reference proteome</keyword>
<evidence type="ECO:0000256" key="1">
    <source>
        <dbReference type="ARBA" id="ARBA00006739"/>
    </source>
</evidence>
<reference evidence="4 5" key="1">
    <citation type="submission" date="2017-09" db="EMBL/GenBank/DDBJ databases">
        <authorList>
            <person name="Ehlers B."/>
            <person name="Leendertz F.H."/>
        </authorList>
    </citation>
    <scope>NUCLEOTIDE SEQUENCE [LARGE SCALE GENOMIC DNA]</scope>
    <source>
        <strain evidence="4 5">USBA 140</strain>
    </source>
</reference>
<dbReference type="PANTHER" id="PTHR43179:SF12">
    <property type="entry name" value="GALACTOFURANOSYLTRANSFERASE GLFT2"/>
    <property type="match status" value="1"/>
</dbReference>
<evidence type="ECO:0000256" key="2">
    <source>
        <dbReference type="ARBA" id="ARBA00022676"/>
    </source>
</evidence>
<dbReference type="Pfam" id="PF13641">
    <property type="entry name" value="Glyco_tranf_2_3"/>
    <property type="match status" value="1"/>
</dbReference>
<comment type="similarity">
    <text evidence="1">Belongs to the glycosyltransferase 2 family.</text>
</comment>
<proteinExistence type="inferred from homology"/>